<name>A0A4D4J7S6_9PSEU</name>
<evidence type="ECO:0000313" key="2">
    <source>
        <dbReference type="Proteomes" id="UP000298860"/>
    </source>
</evidence>
<organism evidence="1 2">
    <name type="scientific">Gandjariella thermophila</name>
    <dbReference type="NCBI Taxonomy" id="1931992"/>
    <lineage>
        <taxon>Bacteria</taxon>
        <taxon>Bacillati</taxon>
        <taxon>Actinomycetota</taxon>
        <taxon>Actinomycetes</taxon>
        <taxon>Pseudonocardiales</taxon>
        <taxon>Pseudonocardiaceae</taxon>
        <taxon>Gandjariella</taxon>
    </lineage>
</organism>
<dbReference type="EMBL" id="BJFL01000015">
    <property type="protein sequence ID" value="GDY31564.1"/>
    <property type="molecule type" value="Genomic_DNA"/>
</dbReference>
<evidence type="ECO:0000313" key="1">
    <source>
        <dbReference type="EMBL" id="GDY31564.1"/>
    </source>
</evidence>
<comment type="caution">
    <text evidence="1">The sequence shown here is derived from an EMBL/GenBank/DDBJ whole genome shotgun (WGS) entry which is preliminary data.</text>
</comment>
<protein>
    <submittedName>
        <fullName evidence="1">Uncharacterized protein</fullName>
    </submittedName>
</protein>
<sequence length="43" mass="4403">MATVAAALAVETVAGFALAAGLTIWARTRLARGATTTEEPRES</sequence>
<dbReference type="AlphaFoldDB" id="A0A4D4J7S6"/>
<dbReference type="Proteomes" id="UP000298860">
    <property type="component" value="Unassembled WGS sequence"/>
</dbReference>
<gene>
    <name evidence="1" type="ORF">GTS_31970</name>
</gene>
<accession>A0A4D4J7S6</accession>
<keyword evidence="2" id="KW-1185">Reference proteome</keyword>
<reference evidence="2" key="1">
    <citation type="submission" date="2019-04" db="EMBL/GenBank/DDBJ databases">
        <title>Draft genome sequence of Pseudonocardiaceae bacterium SL3-2-4.</title>
        <authorList>
            <person name="Ningsih F."/>
            <person name="Yokota A."/>
            <person name="Sakai Y."/>
            <person name="Nanatani K."/>
            <person name="Yabe S."/>
            <person name="Oetari A."/>
            <person name="Sjamsuridzal W."/>
        </authorList>
    </citation>
    <scope>NUCLEOTIDE SEQUENCE [LARGE SCALE GENOMIC DNA]</scope>
    <source>
        <strain evidence="2">SL3-2-4</strain>
    </source>
</reference>
<proteinExistence type="predicted"/>